<sequence length="440" mass="50087">MKKLIIAMFVLINIMAISAGIPSWYLNNGNSEYSTNNYFIGLGEGKNYKEAEMAAQVDIASQIKTNIDSSIESKTVQSTVGNKENYSKNVELNIKALANEVLIGVDFVKKEKSGNSFYVLALLDKSKYLLGLETELDKISEEIKKDEELNLTPYVLVKEYLKAKKKVNEFYKKKIIYDSISNNEYIIPTFFSQLDFNAKIKKIISNIYFEVVDGKNQYGKEGEVLKNPIVFKIKYKNEVIPNFPIVVKYQNNKILEKATTDNNGEFKVYVTVFTDESRNGKIIASVDLLKVPFELKDYFKNIKVYANYFRKEEKTTNFSVNIVNEKNQKIKSINRNISRLIVKGGDIISKKANLIVTGKVSVDSIDEVESYSGTMYVANVNLDLNIVENKTKLVLSNITFKGKGIGKNREKAIESAYRKIRISKKKFAVMVAEAKRKFGR</sequence>
<reference evidence="1 2" key="1">
    <citation type="submission" date="2022-11" db="EMBL/GenBank/DDBJ databases">
        <title>Haliovirga abyssi gen. nov., sp. nov., a mesophilic fermentative bacterium isolated from the Iheya North hydrothermal field and the proposal of Haliovirgaceae fam. nov.</title>
        <authorList>
            <person name="Miyazaki U."/>
            <person name="Tame A."/>
            <person name="Miyazaki J."/>
            <person name="Takai K."/>
            <person name="Sawayama S."/>
            <person name="Kitajima M."/>
            <person name="Okamoto A."/>
            <person name="Nakagawa S."/>
        </authorList>
    </citation>
    <scope>NUCLEOTIDE SEQUENCE [LARGE SCALE GENOMIC DNA]</scope>
    <source>
        <strain evidence="1 2">IC12</strain>
    </source>
</reference>
<evidence type="ECO:0000313" key="2">
    <source>
        <dbReference type="Proteomes" id="UP001321582"/>
    </source>
</evidence>
<keyword evidence="2" id="KW-1185">Reference proteome</keyword>
<evidence type="ECO:0000313" key="1">
    <source>
        <dbReference type="EMBL" id="BDU51045.1"/>
    </source>
</evidence>
<accession>A0AAU9E3K6</accession>
<evidence type="ECO:0008006" key="3">
    <source>
        <dbReference type="Google" id="ProtNLM"/>
    </source>
</evidence>
<name>A0AAU9E3K6_9FUSO</name>
<dbReference type="EMBL" id="AP027059">
    <property type="protein sequence ID" value="BDU51045.1"/>
    <property type="molecule type" value="Genomic_DNA"/>
</dbReference>
<protein>
    <recommendedName>
        <fullName evidence="3">LPP20 lipoprotein</fullName>
    </recommendedName>
</protein>
<dbReference type="KEGG" id="haby:HLVA_16140"/>
<proteinExistence type="predicted"/>
<organism evidence="1 2">
    <name type="scientific">Haliovirga abyssi</name>
    <dbReference type="NCBI Taxonomy" id="2996794"/>
    <lineage>
        <taxon>Bacteria</taxon>
        <taxon>Fusobacteriati</taxon>
        <taxon>Fusobacteriota</taxon>
        <taxon>Fusobacteriia</taxon>
        <taxon>Fusobacteriales</taxon>
        <taxon>Haliovirgaceae</taxon>
        <taxon>Haliovirga</taxon>
    </lineage>
</organism>
<gene>
    <name evidence="1" type="ORF">HLVA_16140</name>
</gene>
<dbReference type="Proteomes" id="UP001321582">
    <property type="component" value="Chromosome"/>
</dbReference>
<dbReference type="RefSeq" id="WP_307903890.1">
    <property type="nucleotide sequence ID" value="NZ_AP027059.1"/>
</dbReference>
<dbReference type="AlphaFoldDB" id="A0AAU9E3K6"/>
<dbReference type="Gene3D" id="3.10.28.20">
    <property type="entry name" value="Acetamidase/Formamidase-like domains"/>
    <property type="match status" value="1"/>
</dbReference>